<name>A0ABD2NTJ3_9CUCU</name>
<protein>
    <submittedName>
        <fullName evidence="2">Uncharacterized protein</fullName>
    </submittedName>
</protein>
<accession>A0ABD2NTJ3</accession>
<gene>
    <name evidence="2" type="ORF">HHI36_005236</name>
</gene>
<organism evidence="2 3">
    <name type="scientific">Cryptolaemus montrouzieri</name>
    <dbReference type="NCBI Taxonomy" id="559131"/>
    <lineage>
        <taxon>Eukaryota</taxon>
        <taxon>Metazoa</taxon>
        <taxon>Ecdysozoa</taxon>
        <taxon>Arthropoda</taxon>
        <taxon>Hexapoda</taxon>
        <taxon>Insecta</taxon>
        <taxon>Pterygota</taxon>
        <taxon>Neoptera</taxon>
        <taxon>Endopterygota</taxon>
        <taxon>Coleoptera</taxon>
        <taxon>Polyphaga</taxon>
        <taxon>Cucujiformia</taxon>
        <taxon>Coccinelloidea</taxon>
        <taxon>Coccinellidae</taxon>
        <taxon>Scymninae</taxon>
        <taxon>Scymnini</taxon>
        <taxon>Cryptolaemus</taxon>
    </lineage>
</organism>
<evidence type="ECO:0000256" key="1">
    <source>
        <dbReference type="SAM" id="MobiDB-lite"/>
    </source>
</evidence>
<reference evidence="2 3" key="1">
    <citation type="journal article" date="2021" name="BMC Biol.">
        <title>Horizontally acquired antibacterial genes associated with adaptive radiation of ladybird beetles.</title>
        <authorList>
            <person name="Li H.S."/>
            <person name="Tang X.F."/>
            <person name="Huang Y.H."/>
            <person name="Xu Z.Y."/>
            <person name="Chen M.L."/>
            <person name="Du X.Y."/>
            <person name="Qiu B.Y."/>
            <person name="Chen P.T."/>
            <person name="Zhang W."/>
            <person name="Slipinski A."/>
            <person name="Escalona H.E."/>
            <person name="Waterhouse R.M."/>
            <person name="Zwick A."/>
            <person name="Pang H."/>
        </authorList>
    </citation>
    <scope>NUCLEOTIDE SEQUENCE [LARGE SCALE GENOMIC DNA]</scope>
    <source>
        <strain evidence="2">SYSU2018</strain>
    </source>
</reference>
<feature type="region of interest" description="Disordered" evidence="1">
    <location>
        <begin position="103"/>
        <end position="142"/>
    </location>
</feature>
<dbReference type="AlphaFoldDB" id="A0ABD2NTJ3"/>
<evidence type="ECO:0000313" key="3">
    <source>
        <dbReference type="Proteomes" id="UP001516400"/>
    </source>
</evidence>
<feature type="compositionally biased region" description="Basic and acidic residues" evidence="1">
    <location>
        <begin position="123"/>
        <end position="142"/>
    </location>
</feature>
<comment type="caution">
    <text evidence="2">The sequence shown here is derived from an EMBL/GenBank/DDBJ whole genome shotgun (WGS) entry which is preliminary data.</text>
</comment>
<proteinExistence type="predicted"/>
<dbReference type="Proteomes" id="UP001516400">
    <property type="component" value="Unassembled WGS sequence"/>
</dbReference>
<keyword evidence="3" id="KW-1185">Reference proteome</keyword>
<sequence>MDNDIAVHDDEKKKPLMVTYYNKHNAEVDTMDQMSHSTKCFQEGRYFSYYYNAIPDTAIGSSLVTASNDSNITEERTVEPHETLEENCIMSHQSNKREKCKITEQSEPSAVSDILIIPTMNKPSKEARKKKTDESKKQTTKM</sequence>
<evidence type="ECO:0000313" key="2">
    <source>
        <dbReference type="EMBL" id="KAL3282033.1"/>
    </source>
</evidence>
<dbReference type="EMBL" id="JABFTP020000144">
    <property type="protein sequence ID" value="KAL3282033.1"/>
    <property type="molecule type" value="Genomic_DNA"/>
</dbReference>